<dbReference type="AlphaFoldDB" id="A0AA39TP05"/>
<protein>
    <submittedName>
        <fullName evidence="1">Uncharacterized protein</fullName>
    </submittedName>
</protein>
<accession>A0AA39TP05</accession>
<reference evidence="1" key="1">
    <citation type="submission" date="2023-06" db="EMBL/GenBank/DDBJ databases">
        <title>Genome-scale phylogeny and comparative genomics of the fungal order Sordariales.</title>
        <authorList>
            <consortium name="Lawrence Berkeley National Laboratory"/>
            <person name="Hensen N."/>
            <person name="Bonometti L."/>
            <person name="Westerberg I."/>
            <person name="Brannstrom I.O."/>
            <person name="Guillou S."/>
            <person name="Cros-Aarteil S."/>
            <person name="Calhoun S."/>
            <person name="Haridas S."/>
            <person name="Kuo A."/>
            <person name="Mondo S."/>
            <person name="Pangilinan J."/>
            <person name="Riley R."/>
            <person name="Labutti K."/>
            <person name="Andreopoulos B."/>
            <person name="Lipzen A."/>
            <person name="Chen C."/>
            <person name="Yanf M."/>
            <person name="Daum C."/>
            <person name="Ng V."/>
            <person name="Clum A."/>
            <person name="Steindorff A."/>
            <person name="Ohm R."/>
            <person name="Martin F."/>
            <person name="Silar P."/>
            <person name="Natvig D."/>
            <person name="Lalanne C."/>
            <person name="Gautier V."/>
            <person name="Ament-Velasquez S.L."/>
            <person name="Kruys A."/>
            <person name="Hutchinson M.I."/>
            <person name="Powell A.J."/>
            <person name="Barry K."/>
            <person name="Miller A.N."/>
            <person name="Grigoriev I.V."/>
            <person name="Debuchy R."/>
            <person name="Gladieux P."/>
            <person name="Thoren M.H."/>
            <person name="Johannesson H."/>
        </authorList>
    </citation>
    <scope>NUCLEOTIDE SEQUENCE</scope>
    <source>
        <strain evidence="1">CBS 606.72</strain>
    </source>
</reference>
<organism evidence="1 2">
    <name type="scientific">Immersiella caudata</name>
    <dbReference type="NCBI Taxonomy" id="314043"/>
    <lineage>
        <taxon>Eukaryota</taxon>
        <taxon>Fungi</taxon>
        <taxon>Dikarya</taxon>
        <taxon>Ascomycota</taxon>
        <taxon>Pezizomycotina</taxon>
        <taxon>Sordariomycetes</taxon>
        <taxon>Sordariomycetidae</taxon>
        <taxon>Sordariales</taxon>
        <taxon>Lasiosphaeriaceae</taxon>
        <taxon>Immersiella</taxon>
    </lineage>
</organism>
<evidence type="ECO:0000313" key="2">
    <source>
        <dbReference type="Proteomes" id="UP001175000"/>
    </source>
</evidence>
<keyword evidence="2" id="KW-1185">Reference proteome</keyword>
<dbReference type="Proteomes" id="UP001175000">
    <property type="component" value="Unassembled WGS sequence"/>
</dbReference>
<name>A0AA39TP05_9PEZI</name>
<gene>
    <name evidence="1" type="ORF">B0T14DRAFT_571849</name>
</gene>
<comment type="caution">
    <text evidence="1">The sequence shown here is derived from an EMBL/GenBank/DDBJ whole genome shotgun (WGS) entry which is preliminary data.</text>
</comment>
<dbReference type="EMBL" id="JAULSU010000007">
    <property type="protein sequence ID" value="KAK0612006.1"/>
    <property type="molecule type" value="Genomic_DNA"/>
</dbReference>
<evidence type="ECO:0000313" key="1">
    <source>
        <dbReference type="EMBL" id="KAK0612006.1"/>
    </source>
</evidence>
<proteinExistence type="predicted"/>
<sequence length="102" mass="11838">MLEDYPGLLSYAIDEFFTHARLTQKHGSDIHPTFRRLSENKIWNCWLTLAEEEDPDSIEFDVYLPNEGFLDLLQQMDAEEDAIVTKAVTDWVTSMAQSAKQR</sequence>